<evidence type="ECO:0000256" key="1">
    <source>
        <dbReference type="ARBA" id="ARBA00007099"/>
    </source>
</evidence>
<dbReference type="PANTHER" id="PTHR13225">
    <property type="entry name" value="MISEXPRESSION SUPPRESSOR OF RAS 6"/>
    <property type="match status" value="1"/>
</dbReference>
<dbReference type="VEuPathDB" id="VectorBase:BGLB007710"/>
<evidence type="ECO:0000313" key="3">
    <source>
        <dbReference type="Proteomes" id="UP000076420"/>
    </source>
</evidence>
<dbReference type="VEuPathDB" id="VectorBase:BGLAX_028805"/>
<dbReference type="EnsemblMetazoa" id="BGLB007710-RB">
    <property type="protein sequence ID" value="BGLB007710-PB"/>
    <property type="gene ID" value="BGLB007710"/>
</dbReference>
<dbReference type="Pfam" id="PF12640">
    <property type="entry name" value="UPF0489"/>
    <property type="match status" value="1"/>
</dbReference>
<dbReference type="Proteomes" id="UP000076420">
    <property type="component" value="Unassembled WGS sequence"/>
</dbReference>
<reference evidence="2" key="1">
    <citation type="submission" date="2020-05" db="UniProtKB">
        <authorList>
            <consortium name="EnsemblMetazoa"/>
        </authorList>
    </citation>
    <scope>IDENTIFICATION</scope>
    <source>
        <strain evidence="2">BB02</strain>
    </source>
</reference>
<dbReference type="STRING" id="6526.A0A2C9JT99"/>
<accession>A0A2C9JT99</accession>
<gene>
    <name evidence="2" type="primary">106067296</name>
</gene>
<dbReference type="KEGG" id="bgt:106067296"/>
<dbReference type="AlphaFoldDB" id="A0A2C9JT99"/>
<name>A0A2C9JT99_BIOGL</name>
<dbReference type="OrthoDB" id="418142at2759"/>
<dbReference type="InterPro" id="IPR024131">
    <property type="entry name" value="UPF0489"/>
</dbReference>
<organism evidence="2 3">
    <name type="scientific">Biomphalaria glabrata</name>
    <name type="common">Bloodfluke planorb</name>
    <name type="synonym">Freshwater snail</name>
    <dbReference type="NCBI Taxonomy" id="6526"/>
    <lineage>
        <taxon>Eukaryota</taxon>
        <taxon>Metazoa</taxon>
        <taxon>Spiralia</taxon>
        <taxon>Lophotrochozoa</taxon>
        <taxon>Mollusca</taxon>
        <taxon>Gastropoda</taxon>
        <taxon>Heterobranchia</taxon>
        <taxon>Euthyneura</taxon>
        <taxon>Panpulmonata</taxon>
        <taxon>Hygrophila</taxon>
        <taxon>Lymnaeoidea</taxon>
        <taxon>Planorbidae</taxon>
        <taxon>Biomphalaria</taxon>
    </lineage>
</organism>
<proteinExistence type="inferred from homology"/>
<protein>
    <submittedName>
        <fullName evidence="2">Uncharacterized protein</fullName>
    </submittedName>
</protein>
<comment type="similarity">
    <text evidence="1">Belongs to the UPF0489 family.</text>
</comment>
<sequence length="409" mass="47084">MTNLRKSKSLPVYIVEPHNDVVRYIHRSIASKILPFDDIVVIHLDSHPDLLLPVHLDADVVFKSRELIENLSIENWILPLTYAKHVSHIVWVKPPWANQIKASELNFTIGKCSQSGKIRLNCEENYFLTDGLFRPVQKLEECSNVRLTVAELRPDQWSELEHRSSTHETTKEPNVVSEQSCLFSSYQKWGPHLNDLLNGRPYILDIDLDFFSTANPFRGFLAAEAEQALRRLYGYQALCDTTDQTLLEFSKKRESQLDELEDIFCQLENEYHVKSDQQKALSLDDLMEIEAISHSSLDKQLLEDILLICNSVLLDPKYREVTFLQVHNFGCTLDDTELPHHISTEEQVSSLLNTFKSLLELVPRPTIVTIARSSLDGYCPLNAVDQYQRDVLKILENQYGSLLLTQDYD</sequence>
<dbReference type="PANTHER" id="PTHR13225:SF3">
    <property type="entry name" value="UPF0489 PROTEIN C5ORF22"/>
    <property type="match status" value="1"/>
</dbReference>
<evidence type="ECO:0000313" key="2">
    <source>
        <dbReference type="EnsemblMetazoa" id="BGLB007710-PB"/>
    </source>
</evidence>